<reference evidence="2 3" key="1">
    <citation type="journal article" date="2016" name="Nat. Commun.">
        <title>Thousands of microbial genomes shed light on interconnected biogeochemical processes in an aquifer system.</title>
        <authorList>
            <person name="Anantharaman K."/>
            <person name="Brown C.T."/>
            <person name="Hug L.A."/>
            <person name="Sharon I."/>
            <person name="Castelle C.J."/>
            <person name="Probst A.J."/>
            <person name="Thomas B.C."/>
            <person name="Singh A."/>
            <person name="Wilkins M.J."/>
            <person name="Karaoz U."/>
            <person name="Brodie E.L."/>
            <person name="Williams K.H."/>
            <person name="Hubbard S.S."/>
            <person name="Banfield J.F."/>
        </authorList>
    </citation>
    <scope>NUCLEOTIDE SEQUENCE [LARGE SCALE GENOMIC DNA]</scope>
</reference>
<proteinExistence type="predicted"/>
<dbReference type="InterPro" id="IPR002589">
    <property type="entry name" value="Macro_dom"/>
</dbReference>
<protein>
    <recommendedName>
        <fullName evidence="1">Macro domain-containing protein</fullName>
    </recommendedName>
</protein>
<sequence>MKGDLTRTASVDAIVTLINSEGAWFGGVDGAIQRVAGGQYHAQAGEVLNSKGLRNGQVVVAKGNRGNHRGSFDDVIFVVDDLKSPLGELVYTACKTAKREGYGSIAFPLMRTGVMLGAVEPDVKAVVKEMRKGFDRFTAEGQTDMEIYVVVYAEPEAVKMLSASMKLIES</sequence>
<dbReference type="InterPro" id="IPR043472">
    <property type="entry name" value="Macro_dom-like"/>
</dbReference>
<evidence type="ECO:0000313" key="3">
    <source>
        <dbReference type="Proteomes" id="UP000176450"/>
    </source>
</evidence>
<dbReference type="PROSITE" id="PS51154">
    <property type="entry name" value="MACRO"/>
    <property type="match status" value="1"/>
</dbReference>
<dbReference type="Gene3D" id="3.40.220.10">
    <property type="entry name" value="Leucine Aminopeptidase, subunit E, domain 1"/>
    <property type="match status" value="1"/>
</dbReference>
<feature type="domain" description="Macro" evidence="1">
    <location>
        <begin position="1"/>
        <end position="169"/>
    </location>
</feature>
<dbReference type="SUPFAM" id="SSF52949">
    <property type="entry name" value="Macro domain-like"/>
    <property type="match status" value="1"/>
</dbReference>
<gene>
    <name evidence="2" type="ORF">A3A63_01065</name>
</gene>
<evidence type="ECO:0000313" key="2">
    <source>
        <dbReference type="EMBL" id="OGG31523.1"/>
    </source>
</evidence>
<organism evidence="2 3">
    <name type="scientific">Candidatus Gottesmanbacteria bacterium RIFCSPLOWO2_01_FULL_46_9</name>
    <dbReference type="NCBI Taxonomy" id="1798394"/>
    <lineage>
        <taxon>Bacteria</taxon>
        <taxon>Candidatus Gottesmaniibacteriota</taxon>
    </lineage>
</organism>
<dbReference type="EMBL" id="MFJX01000005">
    <property type="protein sequence ID" value="OGG31523.1"/>
    <property type="molecule type" value="Genomic_DNA"/>
</dbReference>
<comment type="caution">
    <text evidence="2">The sequence shown here is derived from an EMBL/GenBank/DDBJ whole genome shotgun (WGS) entry which is preliminary data.</text>
</comment>
<dbReference type="Proteomes" id="UP000176450">
    <property type="component" value="Unassembled WGS sequence"/>
</dbReference>
<evidence type="ECO:0000259" key="1">
    <source>
        <dbReference type="PROSITE" id="PS51154"/>
    </source>
</evidence>
<dbReference type="Pfam" id="PF01661">
    <property type="entry name" value="Macro"/>
    <property type="match status" value="1"/>
</dbReference>
<accession>A0A1F6B405</accession>
<dbReference type="AlphaFoldDB" id="A0A1F6B405"/>
<name>A0A1F6B405_9BACT</name>